<dbReference type="InterPro" id="IPR036264">
    <property type="entry name" value="Bact_exopeptidase_dim_dom"/>
</dbReference>
<dbReference type="PANTHER" id="PTHR11014:SF63">
    <property type="entry name" value="METALLOPEPTIDASE, PUTATIVE (AFU_ORTHOLOGUE AFUA_6G09600)-RELATED"/>
    <property type="match status" value="1"/>
</dbReference>
<dbReference type="AlphaFoldDB" id="A0A8J3NWE8"/>
<comment type="cofactor">
    <cofactor evidence="2">
        <name>Mn(2+)</name>
        <dbReference type="ChEBI" id="CHEBI:29035"/>
    </cofactor>
    <text evidence="2">The Mn(2+) ion enhances activity.</text>
</comment>
<feature type="binding site" evidence="2">
    <location>
        <position position="144"/>
    </location>
    <ligand>
        <name>Mn(2+)</name>
        <dbReference type="ChEBI" id="CHEBI:29035"/>
        <label>2</label>
    </ligand>
</feature>
<dbReference type="PANTHER" id="PTHR11014">
    <property type="entry name" value="PEPTIDASE M20 FAMILY MEMBER"/>
    <property type="match status" value="1"/>
</dbReference>
<dbReference type="SUPFAM" id="SSF53187">
    <property type="entry name" value="Zn-dependent exopeptidases"/>
    <property type="match status" value="1"/>
</dbReference>
<accession>A0A8J3NWE8</accession>
<feature type="binding site" evidence="2">
    <location>
        <position position="171"/>
    </location>
    <ligand>
        <name>Mn(2+)</name>
        <dbReference type="ChEBI" id="CHEBI:29035"/>
        <label>2</label>
    </ligand>
</feature>
<dbReference type="GO" id="GO:0050118">
    <property type="term" value="F:N-acetyldiaminopimelate deacetylase activity"/>
    <property type="evidence" value="ECO:0007669"/>
    <property type="project" value="UniProtKB-ARBA"/>
</dbReference>
<keyword evidence="1 4" id="KW-0378">Hydrolase</keyword>
<name>A0A8J3NWE8_9ACTN</name>
<dbReference type="EMBL" id="BONH01000001">
    <property type="protein sequence ID" value="GIF94947.1"/>
    <property type="molecule type" value="Genomic_DNA"/>
</dbReference>
<dbReference type="PIRSF" id="PIRSF005962">
    <property type="entry name" value="Pept_M20D_amidohydro"/>
    <property type="match status" value="1"/>
</dbReference>
<keyword evidence="5" id="KW-1185">Reference proteome</keyword>
<dbReference type="GO" id="GO:0046872">
    <property type="term" value="F:metal ion binding"/>
    <property type="evidence" value="ECO:0007669"/>
    <property type="project" value="UniProtKB-KW"/>
</dbReference>
<dbReference type="GO" id="GO:0019877">
    <property type="term" value="P:diaminopimelate biosynthetic process"/>
    <property type="evidence" value="ECO:0007669"/>
    <property type="project" value="UniProtKB-ARBA"/>
</dbReference>
<gene>
    <name evidence="4" type="primary">hipO</name>
    <name evidence="4" type="ORF">Cci01nite_00410</name>
</gene>
<evidence type="ECO:0000259" key="3">
    <source>
        <dbReference type="Pfam" id="PF07687"/>
    </source>
</evidence>
<feature type="binding site" evidence="2">
    <location>
        <position position="108"/>
    </location>
    <ligand>
        <name>Mn(2+)</name>
        <dbReference type="ChEBI" id="CHEBI:29035"/>
        <label>2</label>
    </ligand>
</feature>
<feature type="binding site" evidence="2">
    <location>
        <position position="385"/>
    </location>
    <ligand>
        <name>Mn(2+)</name>
        <dbReference type="ChEBI" id="CHEBI:29035"/>
        <label>2</label>
    </ligand>
</feature>
<feature type="binding site" evidence="2">
    <location>
        <position position="110"/>
    </location>
    <ligand>
        <name>Mn(2+)</name>
        <dbReference type="ChEBI" id="CHEBI:29035"/>
        <label>2</label>
    </ligand>
</feature>
<dbReference type="Gene3D" id="3.30.70.360">
    <property type="match status" value="1"/>
</dbReference>
<sequence length="427" mass="43148">MSTGESVLSGVAEAAAAAGELYRDLHAHPELSGAEHRTAAALAARLRDAGFAVTEGVGGTGVVGVLRNGPGPTVLLRAELDALPVAEQTGLPYASRAAGDGPPVMHACGHDLHVAALAGAAALLGSGRAHWAGTVLAVGQPAEETLTGARAMLDDGLYERFGRPDVVLAQHAAPLPAGMVAHGGGPMTAGSATFEVVVHGRGGHAGSPHRAVDPVVTAAAIVLRLQTVVSREVGPAEQVVLTVGTLHAGTQANVVPDRATLGLTVRSVSPDALTRVSEAVRRVVTAECAASACPSDPEITLVSSSPVNINDPAAMARTRAAHEQCLGGQRVAWFPPSLATEDFPHFTESGAAGVYWMLGTVGPRQWAAAPGATATEKLQSLPANHSPLYAPDVDLALPTGIRALVSAALAHLDGASPDGERSSSVDA</sequence>
<dbReference type="Gene3D" id="3.40.630.10">
    <property type="entry name" value="Zn peptidases"/>
    <property type="match status" value="1"/>
</dbReference>
<dbReference type="RefSeq" id="WP_120315855.1">
    <property type="nucleotide sequence ID" value="NZ_BONH01000001.1"/>
</dbReference>
<dbReference type="Pfam" id="PF01546">
    <property type="entry name" value="Peptidase_M20"/>
    <property type="match status" value="1"/>
</dbReference>
<reference evidence="4 5" key="1">
    <citation type="submission" date="2021-01" db="EMBL/GenBank/DDBJ databases">
        <title>Whole genome shotgun sequence of Catellatospora citrea NBRC 14495.</title>
        <authorList>
            <person name="Komaki H."/>
            <person name="Tamura T."/>
        </authorList>
    </citation>
    <scope>NUCLEOTIDE SEQUENCE [LARGE SCALE GENOMIC DNA]</scope>
    <source>
        <strain evidence="4 5">NBRC 14495</strain>
    </source>
</reference>
<dbReference type="InterPro" id="IPR011650">
    <property type="entry name" value="Peptidase_M20_dimer"/>
</dbReference>
<dbReference type="InterPro" id="IPR002933">
    <property type="entry name" value="Peptidase_M20"/>
</dbReference>
<keyword evidence="2" id="KW-0479">Metal-binding</keyword>
<dbReference type="InterPro" id="IPR017439">
    <property type="entry name" value="Amidohydrolase"/>
</dbReference>
<evidence type="ECO:0000313" key="4">
    <source>
        <dbReference type="EMBL" id="GIF94947.1"/>
    </source>
</evidence>
<organism evidence="4 5">
    <name type="scientific">Catellatospora citrea</name>
    <dbReference type="NCBI Taxonomy" id="53366"/>
    <lineage>
        <taxon>Bacteria</taxon>
        <taxon>Bacillati</taxon>
        <taxon>Actinomycetota</taxon>
        <taxon>Actinomycetes</taxon>
        <taxon>Micromonosporales</taxon>
        <taxon>Micromonosporaceae</taxon>
        <taxon>Catellatospora</taxon>
    </lineage>
</organism>
<protein>
    <submittedName>
        <fullName evidence="4">Hippurate hydrolase</fullName>
    </submittedName>
</protein>
<dbReference type="Pfam" id="PF07687">
    <property type="entry name" value="M20_dimer"/>
    <property type="match status" value="1"/>
</dbReference>
<evidence type="ECO:0000256" key="2">
    <source>
        <dbReference type="PIRSR" id="PIRSR005962-1"/>
    </source>
</evidence>
<evidence type="ECO:0000313" key="5">
    <source>
        <dbReference type="Proteomes" id="UP000659904"/>
    </source>
</evidence>
<proteinExistence type="predicted"/>
<dbReference type="FunFam" id="3.30.70.360:FF:000001">
    <property type="entry name" value="N-acetyldiaminopimelate deacetylase"/>
    <property type="match status" value="1"/>
</dbReference>
<feature type="domain" description="Peptidase M20 dimerisation" evidence="3">
    <location>
        <begin position="189"/>
        <end position="288"/>
    </location>
</feature>
<evidence type="ECO:0000256" key="1">
    <source>
        <dbReference type="ARBA" id="ARBA00022801"/>
    </source>
</evidence>
<dbReference type="Proteomes" id="UP000659904">
    <property type="component" value="Unassembled WGS sequence"/>
</dbReference>
<comment type="caution">
    <text evidence="4">The sequence shown here is derived from an EMBL/GenBank/DDBJ whole genome shotgun (WGS) entry which is preliminary data.</text>
</comment>
<keyword evidence="2" id="KW-0464">Manganese</keyword>
<dbReference type="SUPFAM" id="SSF55031">
    <property type="entry name" value="Bacterial exopeptidase dimerisation domain"/>
    <property type="match status" value="1"/>
</dbReference>
<dbReference type="NCBIfam" id="TIGR01891">
    <property type="entry name" value="amidohydrolases"/>
    <property type="match status" value="1"/>
</dbReference>